<dbReference type="EMBL" id="QWVT01000017">
    <property type="protein sequence ID" value="RID85022.1"/>
    <property type="molecule type" value="Genomic_DNA"/>
</dbReference>
<name>A0A398B589_9BACI</name>
<dbReference type="RefSeq" id="WP_119112857.1">
    <property type="nucleotide sequence ID" value="NZ_CBCSEO010000031.1"/>
</dbReference>
<organism evidence="1 2">
    <name type="scientific">Mesobacillus zeae</name>
    <dbReference type="NCBI Taxonomy" id="1917180"/>
    <lineage>
        <taxon>Bacteria</taxon>
        <taxon>Bacillati</taxon>
        <taxon>Bacillota</taxon>
        <taxon>Bacilli</taxon>
        <taxon>Bacillales</taxon>
        <taxon>Bacillaceae</taxon>
        <taxon>Mesobacillus</taxon>
    </lineage>
</organism>
<keyword evidence="2" id="KW-1185">Reference proteome</keyword>
<dbReference type="Pfam" id="PF11863">
    <property type="entry name" value="DUF3383"/>
    <property type="match status" value="1"/>
</dbReference>
<gene>
    <name evidence="1" type="ORF">D1970_10670</name>
</gene>
<comment type="caution">
    <text evidence="1">The sequence shown here is derived from an EMBL/GenBank/DDBJ whole genome shotgun (WGS) entry which is preliminary data.</text>
</comment>
<accession>A0A398B589</accession>
<dbReference type="AlphaFoldDB" id="A0A398B589"/>
<evidence type="ECO:0000313" key="2">
    <source>
        <dbReference type="Proteomes" id="UP000265816"/>
    </source>
</evidence>
<sequence length="336" mass="36325">MPLSDVTVTIDLVKPSGLVGLGNPLILTEKTGTSTIKKFTDITAVKEDFVETTTAYKKAAAVFAQKHRPASLTIATYDPAATGGISSPAGAVAEYYDKDWFFVLTADADLAEQIAVADFIEAKKFKMYVAKTIDSESRNAFKSNAYDYIINFYHPIVNQEVDAALVGELGSQTVGSITWKFKTLTGITPIDVDSTELGLIHEDGAIAYVNKAGTPQTSEGIVASKEYIDVMHGKSWIKVNIENSIQSAFANNGKIPFDHRGINLLDDQITTVLQQGFINGIIAENADGKPLYTVTAKSREELPAEEMSKRIYGGLAFSFELAGAIHEAKIQGEILA</sequence>
<protein>
    <submittedName>
        <fullName evidence="1">DUF3383 family protein</fullName>
    </submittedName>
</protein>
<dbReference type="Proteomes" id="UP000265816">
    <property type="component" value="Unassembled WGS sequence"/>
</dbReference>
<dbReference type="InterPro" id="IPR021808">
    <property type="entry name" value="DUF3383"/>
</dbReference>
<dbReference type="OrthoDB" id="1684431at2"/>
<reference evidence="1 2" key="1">
    <citation type="submission" date="2018-08" db="EMBL/GenBank/DDBJ databases">
        <title>Bacillus jemisoniae sp. nov., Bacillus chryseoplanitiae sp. nov., Bacillus resnikiae sp. nov., and Bacillus frankliniae sp. nov., isolated from Viking spacecraft and associated surfaces.</title>
        <authorList>
            <person name="Seuylemezian A."/>
            <person name="Vaishampayan P."/>
        </authorList>
    </citation>
    <scope>NUCLEOTIDE SEQUENCE [LARGE SCALE GENOMIC DNA]</scope>
    <source>
        <strain evidence="1 2">JJ-247</strain>
    </source>
</reference>
<proteinExistence type="predicted"/>
<evidence type="ECO:0000313" key="1">
    <source>
        <dbReference type="EMBL" id="RID85022.1"/>
    </source>
</evidence>